<organism evidence="9 10">
    <name type="scientific">Craterilacuibacter sinensis</name>
    <dbReference type="NCBI Taxonomy" id="2686017"/>
    <lineage>
        <taxon>Bacteria</taxon>
        <taxon>Pseudomonadati</taxon>
        <taxon>Pseudomonadota</taxon>
        <taxon>Betaproteobacteria</taxon>
        <taxon>Neisseriales</taxon>
        <taxon>Neisseriaceae</taxon>
        <taxon>Craterilacuibacter</taxon>
    </lineage>
</organism>
<comment type="subcellular location">
    <subcellularLocation>
        <location evidence="1 7">Cell membrane</location>
        <topology evidence="1 7">Multi-pass membrane protein</topology>
    </subcellularLocation>
</comment>
<keyword evidence="6 7" id="KW-0472">Membrane</keyword>
<reference evidence="9 10" key="1">
    <citation type="submission" date="2019-12" db="EMBL/GenBank/DDBJ databases">
        <title>Neisseriaceae gen. nov. sp. Genome sequencing and assembly.</title>
        <authorList>
            <person name="Liu Z."/>
            <person name="Li A."/>
        </authorList>
    </citation>
    <scope>NUCLEOTIDE SEQUENCE [LARGE SCALE GENOMIC DNA]</scope>
    <source>
        <strain evidence="9 10">B2N2-7</strain>
    </source>
</reference>
<comment type="caution">
    <text evidence="9">The sequence shown here is derived from an EMBL/GenBank/DDBJ whole genome shotgun (WGS) entry which is preliminary data.</text>
</comment>
<evidence type="ECO:0000256" key="1">
    <source>
        <dbReference type="ARBA" id="ARBA00004651"/>
    </source>
</evidence>
<dbReference type="EMBL" id="WSSB01000001">
    <property type="protein sequence ID" value="MXR35712.1"/>
    <property type="molecule type" value="Genomic_DNA"/>
</dbReference>
<dbReference type="PANTHER" id="PTHR30353:SF0">
    <property type="entry name" value="TRANSMEMBRANE PROTEIN"/>
    <property type="match status" value="1"/>
</dbReference>
<evidence type="ECO:0000259" key="8">
    <source>
        <dbReference type="Pfam" id="PF09335"/>
    </source>
</evidence>
<dbReference type="GO" id="GO:0005886">
    <property type="term" value="C:plasma membrane"/>
    <property type="evidence" value="ECO:0007669"/>
    <property type="project" value="UniProtKB-SubCell"/>
</dbReference>
<evidence type="ECO:0000256" key="6">
    <source>
        <dbReference type="ARBA" id="ARBA00023136"/>
    </source>
</evidence>
<name>A0A845BHU2_9NEIS</name>
<gene>
    <name evidence="9" type="ORF">GQF02_01715</name>
</gene>
<dbReference type="Proteomes" id="UP000467214">
    <property type="component" value="Unassembled WGS sequence"/>
</dbReference>
<feature type="transmembrane region" description="Helical" evidence="7">
    <location>
        <begin position="28"/>
        <end position="49"/>
    </location>
</feature>
<keyword evidence="10" id="KW-1185">Reference proteome</keyword>
<feature type="transmembrane region" description="Helical" evidence="7">
    <location>
        <begin position="69"/>
        <end position="90"/>
    </location>
</feature>
<feature type="domain" description="VTT" evidence="8">
    <location>
        <begin position="49"/>
        <end position="173"/>
    </location>
</feature>
<evidence type="ECO:0000256" key="3">
    <source>
        <dbReference type="ARBA" id="ARBA00022475"/>
    </source>
</evidence>
<sequence length="217" mass="24107">MELIQFVIDFILHIDVHLAELAAAYGPWIYAILFLIVFCETGLVVTPFLPGDSLLFVAGALAAMGEMNIHAMVALLICAAIIGDGVNYAIGRYFGEKLAARYPKLIRPEYLAKTHTFYEKHGGKTIILARFVPIVRTFAPFVAGIGKMGYRHFAFYNVTGAVLWVSSFGYAGYFFGNMPIVKKNLTLLIFGIIFVSILPGVIELWRHKRAQNKQAAQ</sequence>
<dbReference type="PANTHER" id="PTHR30353">
    <property type="entry name" value="INNER MEMBRANE PROTEIN DEDA-RELATED"/>
    <property type="match status" value="1"/>
</dbReference>
<dbReference type="InterPro" id="IPR032818">
    <property type="entry name" value="DedA-like"/>
</dbReference>
<evidence type="ECO:0000256" key="4">
    <source>
        <dbReference type="ARBA" id="ARBA00022692"/>
    </source>
</evidence>
<protein>
    <submittedName>
        <fullName evidence="9">DedA family protein</fullName>
    </submittedName>
</protein>
<evidence type="ECO:0000256" key="7">
    <source>
        <dbReference type="RuleBase" id="RU367016"/>
    </source>
</evidence>
<keyword evidence="3 7" id="KW-1003">Cell membrane</keyword>
<feature type="transmembrane region" description="Helical" evidence="7">
    <location>
        <begin position="185"/>
        <end position="205"/>
    </location>
</feature>
<keyword evidence="5 7" id="KW-1133">Transmembrane helix</keyword>
<comment type="similarity">
    <text evidence="2 7">Belongs to the DedA family.</text>
</comment>
<dbReference type="AlphaFoldDB" id="A0A845BHU2"/>
<proteinExistence type="inferred from homology"/>
<keyword evidence="4 7" id="KW-0812">Transmembrane</keyword>
<evidence type="ECO:0000256" key="2">
    <source>
        <dbReference type="ARBA" id="ARBA00010792"/>
    </source>
</evidence>
<feature type="transmembrane region" description="Helical" evidence="7">
    <location>
        <begin position="153"/>
        <end position="173"/>
    </location>
</feature>
<evidence type="ECO:0000256" key="5">
    <source>
        <dbReference type="ARBA" id="ARBA00022989"/>
    </source>
</evidence>
<dbReference type="NCBIfam" id="NF008102">
    <property type="entry name" value="PRK10847.1"/>
    <property type="match status" value="1"/>
</dbReference>
<evidence type="ECO:0000313" key="10">
    <source>
        <dbReference type="Proteomes" id="UP000467214"/>
    </source>
</evidence>
<dbReference type="InterPro" id="IPR058127">
    <property type="entry name" value="DedA"/>
</dbReference>
<accession>A0A845BHU2</accession>
<dbReference type="InterPro" id="IPR032816">
    <property type="entry name" value="VTT_dom"/>
</dbReference>
<dbReference type="Pfam" id="PF09335">
    <property type="entry name" value="VTT_dom"/>
    <property type="match status" value="1"/>
</dbReference>
<evidence type="ECO:0000313" key="9">
    <source>
        <dbReference type="EMBL" id="MXR35712.1"/>
    </source>
</evidence>